<reference evidence="1" key="1">
    <citation type="submission" date="2025-08" db="UniProtKB">
        <authorList>
            <consortium name="Ensembl"/>
        </authorList>
    </citation>
    <scope>IDENTIFICATION</scope>
</reference>
<protein>
    <submittedName>
        <fullName evidence="1">Uncharacterized protein</fullName>
    </submittedName>
</protein>
<dbReference type="Proteomes" id="UP000261340">
    <property type="component" value="Unplaced"/>
</dbReference>
<organism evidence="1 2">
    <name type="scientific">Amphilophus citrinellus</name>
    <name type="common">Midas cichlid</name>
    <name type="synonym">Cichlasoma citrinellum</name>
    <dbReference type="NCBI Taxonomy" id="61819"/>
    <lineage>
        <taxon>Eukaryota</taxon>
        <taxon>Metazoa</taxon>
        <taxon>Chordata</taxon>
        <taxon>Craniata</taxon>
        <taxon>Vertebrata</taxon>
        <taxon>Euteleostomi</taxon>
        <taxon>Actinopterygii</taxon>
        <taxon>Neopterygii</taxon>
        <taxon>Teleostei</taxon>
        <taxon>Neoteleostei</taxon>
        <taxon>Acanthomorphata</taxon>
        <taxon>Ovalentaria</taxon>
        <taxon>Cichlomorphae</taxon>
        <taxon>Cichliformes</taxon>
        <taxon>Cichlidae</taxon>
        <taxon>New World cichlids</taxon>
        <taxon>Cichlasomatinae</taxon>
        <taxon>Heroini</taxon>
        <taxon>Amphilophus</taxon>
    </lineage>
</organism>
<keyword evidence="2" id="KW-1185">Reference proteome</keyword>
<sequence>MLAAFCSVLCPGSGKAIPKVDALVGRTAVKTQVQVLVVAAYLPDHDGCANVPRLNLHVLPGNLLHNTQSVCSIAVASVLGAVSKCSRQLVRLCMVHLLVHTFLEVLKDDCQLQNDRQKNK</sequence>
<evidence type="ECO:0000313" key="1">
    <source>
        <dbReference type="Ensembl" id="ENSACIP00000030455.1"/>
    </source>
</evidence>
<proteinExistence type="predicted"/>
<dbReference type="Ensembl" id="ENSACIT00000031251.1">
    <property type="protein sequence ID" value="ENSACIP00000030455.1"/>
    <property type="gene ID" value="ENSACIG00000023571.1"/>
</dbReference>
<dbReference type="OMA" id="HMLPRNL"/>
<name>A0A3Q0T8P7_AMPCI</name>
<dbReference type="AlphaFoldDB" id="A0A3Q0T8P7"/>
<dbReference type="GeneTree" id="ENSGT00940000174630"/>
<evidence type="ECO:0000313" key="2">
    <source>
        <dbReference type="Proteomes" id="UP000261340"/>
    </source>
</evidence>
<reference evidence="1" key="2">
    <citation type="submission" date="2025-09" db="UniProtKB">
        <authorList>
            <consortium name="Ensembl"/>
        </authorList>
    </citation>
    <scope>IDENTIFICATION</scope>
</reference>
<accession>A0A3Q0T8P7</accession>